<reference evidence="1 2" key="1">
    <citation type="submission" date="2019-05" db="EMBL/GenBank/DDBJ databases">
        <title>Another draft genome of Portunus trituberculatus and its Hox gene families provides insights of decapod evolution.</title>
        <authorList>
            <person name="Jeong J.-H."/>
            <person name="Song I."/>
            <person name="Kim S."/>
            <person name="Choi T."/>
            <person name="Kim D."/>
            <person name="Ryu S."/>
            <person name="Kim W."/>
        </authorList>
    </citation>
    <scope>NUCLEOTIDE SEQUENCE [LARGE SCALE GENOMIC DNA]</scope>
    <source>
        <tissue evidence="1">Muscle</tissue>
    </source>
</reference>
<accession>A0A5B7CQA4</accession>
<keyword evidence="2" id="KW-1185">Reference proteome</keyword>
<comment type="caution">
    <text evidence="1">The sequence shown here is derived from an EMBL/GenBank/DDBJ whole genome shotgun (WGS) entry which is preliminary data.</text>
</comment>
<dbReference type="EMBL" id="VSRR010000160">
    <property type="protein sequence ID" value="MPC11375.1"/>
    <property type="molecule type" value="Genomic_DNA"/>
</dbReference>
<gene>
    <name evidence="1" type="ORF">E2C01_004037</name>
</gene>
<name>A0A5B7CQA4_PORTR</name>
<protein>
    <submittedName>
        <fullName evidence="1">Uncharacterized protein</fullName>
    </submittedName>
</protein>
<organism evidence="1 2">
    <name type="scientific">Portunus trituberculatus</name>
    <name type="common">Swimming crab</name>
    <name type="synonym">Neptunus trituberculatus</name>
    <dbReference type="NCBI Taxonomy" id="210409"/>
    <lineage>
        <taxon>Eukaryota</taxon>
        <taxon>Metazoa</taxon>
        <taxon>Ecdysozoa</taxon>
        <taxon>Arthropoda</taxon>
        <taxon>Crustacea</taxon>
        <taxon>Multicrustacea</taxon>
        <taxon>Malacostraca</taxon>
        <taxon>Eumalacostraca</taxon>
        <taxon>Eucarida</taxon>
        <taxon>Decapoda</taxon>
        <taxon>Pleocyemata</taxon>
        <taxon>Brachyura</taxon>
        <taxon>Eubrachyura</taxon>
        <taxon>Portunoidea</taxon>
        <taxon>Portunidae</taxon>
        <taxon>Portuninae</taxon>
        <taxon>Portunus</taxon>
    </lineage>
</organism>
<sequence length="26" mass="2973">MGGVNGHSLYYSSPLYKFLKLQKITQ</sequence>
<evidence type="ECO:0000313" key="2">
    <source>
        <dbReference type="Proteomes" id="UP000324222"/>
    </source>
</evidence>
<dbReference type="Proteomes" id="UP000324222">
    <property type="component" value="Unassembled WGS sequence"/>
</dbReference>
<proteinExistence type="predicted"/>
<evidence type="ECO:0000313" key="1">
    <source>
        <dbReference type="EMBL" id="MPC11375.1"/>
    </source>
</evidence>
<dbReference type="AlphaFoldDB" id="A0A5B7CQA4"/>